<dbReference type="InterPro" id="IPR003356">
    <property type="entry name" value="DNA_methylase_A-5"/>
</dbReference>
<dbReference type="Pfam" id="PF02384">
    <property type="entry name" value="N6_Mtase"/>
    <property type="match status" value="1"/>
</dbReference>
<proteinExistence type="inferred from homology"/>
<reference evidence="9 10" key="1">
    <citation type="submission" date="2018-06" db="EMBL/GenBank/DDBJ databases">
        <authorList>
            <consortium name="Pathogen Informatics"/>
            <person name="Doyle S."/>
        </authorList>
    </citation>
    <scope>NUCLEOTIDE SEQUENCE [LARGE SCALE GENOMIC DNA]</scope>
    <source>
        <strain evidence="9 10">NCTC9426</strain>
    </source>
</reference>
<evidence type="ECO:0000259" key="8">
    <source>
        <dbReference type="Pfam" id="PF02384"/>
    </source>
</evidence>
<dbReference type="InterPro" id="IPR029063">
    <property type="entry name" value="SAM-dependent_MTases_sf"/>
</dbReference>
<comment type="similarity">
    <text evidence="1">Belongs to the N(4)/N(6)-methyltransferase family.</text>
</comment>
<gene>
    <name evidence="9" type="ORF">NCTC9426_00280</name>
</gene>
<dbReference type="PANTHER" id="PTHR42933">
    <property type="entry name" value="SLR6095 PROTEIN"/>
    <property type="match status" value="1"/>
</dbReference>
<feature type="domain" description="DNA methylase adenine-specific" evidence="8">
    <location>
        <begin position="7"/>
        <end position="151"/>
    </location>
</feature>
<dbReference type="InterPro" id="IPR002052">
    <property type="entry name" value="DNA_methylase_N6_adenine_CS"/>
</dbReference>
<comment type="catalytic activity">
    <reaction evidence="7">
        <text>a 2'-deoxyadenosine in DNA + S-adenosyl-L-methionine = an N(6)-methyl-2'-deoxyadenosine in DNA + S-adenosyl-L-homocysteine + H(+)</text>
        <dbReference type="Rhea" id="RHEA:15197"/>
        <dbReference type="Rhea" id="RHEA-COMP:12418"/>
        <dbReference type="Rhea" id="RHEA-COMP:12419"/>
        <dbReference type="ChEBI" id="CHEBI:15378"/>
        <dbReference type="ChEBI" id="CHEBI:57856"/>
        <dbReference type="ChEBI" id="CHEBI:59789"/>
        <dbReference type="ChEBI" id="CHEBI:90615"/>
        <dbReference type="ChEBI" id="CHEBI:90616"/>
        <dbReference type="EC" id="2.1.1.72"/>
    </reaction>
</comment>
<dbReference type="GO" id="GO:0003677">
    <property type="term" value="F:DNA binding"/>
    <property type="evidence" value="ECO:0007669"/>
    <property type="project" value="InterPro"/>
</dbReference>
<dbReference type="GeneID" id="77189513"/>
<evidence type="ECO:0000256" key="7">
    <source>
        <dbReference type="ARBA" id="ARBA00047942"/>
    </source>
</evidence>
<dbReference type="PRINTS" id="PR00507">
    <property type="entry name" value="N12N6MTFRASE"/>
</dbReference>
<protein>
    <recommendedName>
        <fullName evidence="2">site-specific DNA-methyltransferase (adenine-specific)</fullName>
        <ecNumber evidence="2">2.1.1.72</ecNumber>
    </recommendedName>
</protein>
<name>A0A378PQN4_MORBO</name>
<keyword evidence="6" id="KW-0680">Restriction system</keyword>
<accession>A0A378PQN4</accession>
<evidence type="ECO:0000256" key="5">
    <source>
        <dbReference type="ARBA" id="ARBA00022691"/>
    </source>
</evidence>
<dbReference type="SUPFAM" id="SSF53335">
    <property type="entry name" value="S-adenosyl-L-methionine-dependent methyltransferases"/>
    <property type="match status" value="1"/>
</dbReference>
<evidence type="ECO:0000256" key="2">
    <source>
        <dbReference type="ARBA" id="ARBA00011900"/>
    </source>
</evidence>
<evidence type="ECO:0000256" key="1">
    <source>
        <dbReference type="ARBA" id="ARBA00006594"/>
    </source>
</evidence>
<dbReference type="GO" id="GO:0009307">
    <property type="term" value="P:DNA restriction-modification system"/>
    <property type="evidence" value="ECO:0007669"/>
    <property type="project" value="UniProtKB-KW"/>
</dbReference>
<dbReference type="PANTHER" id="PTHR42933:SF4">
    <property type="entry name" value="TYPE I RESTRICTION ENZYME ECOKI METHYLASE SUBUNIT"/>
    <property type="match status" value="1"/>
</dbReference>
<dbReference type="GO" id="GO:0008170">
    <property type="term" value="F:N-methyltransferase activity"/>
    <property type="evidence" value="ECO:0007669"/>
    <property type="project" value="InterPro"/>
</dbReference>
<dbReference type="Gene3D" id="3.40.50.150">
    <property type="entry name" value="Vaccinia Virus protein VP39"/>
    <property type="match status" value="1"/>
</dbReference>
<evidence type="ECO:0000256" key="3">
    <source>
        <dbReference type="ARBA" id="ARBA00022603"/>
    </source>
</evidence>
<evidence type="ECO:0000313" key="9">
    <source>
        <dbReference type="EMBL" id="STY90273.1"/>
    </source>
</evidence>
<sequence length="176" mass="19242">MFMNGAGDSNIIFGDGLDNDIGKGIQNEQFDILVANPPYSVSAFKSHLKLKNNQLSLLNLITNNGGEIEVLFCERIAQLLKSGGIGAVILPSSILSNDSTSYTGARELLLQEFFIHAIVNLGSKTFGATGTNTVILFLEKMKYPPKQINFAKYHARAIFNKAELNIGMIKMFINAI</sequence>
<keyword evidence="5" id="KW-0949">S-adenosyl-L-methionine</keyword>
<dbReference type="PROSITE" id="PS00092">
    <property type="entry name" value="N6_MTASE"/>
    <property type="match status" value="1"/>
</dbReference>
<keyword evidence="3 9" id="KW-0489">Methyltransferase</keyword>
<dbReference type="EMBL" id="UGPZ01000002">
    <property type="protein sequence ID" value="STY90273.1"/>
    <property type="molecule type" value="Genomic_DNA"/>
</dbReference>
<dbReference type="InterPro" id="IPR051537">
    <property type="entry name" value="DNA_Adenine_Mtase"/>
</dbReference>
<dbReference type="GO" id="GO:0009007">
    <property type="term" value="F:site-specific DNA-methyltransferase (adenine-specific) activity"/>
    <property type="evidence" value="ECO:0007669"/>
    <property type="project" value="UniProtKB-EC"/>
</dbReference>
<dbReference type="GO" id="GO:0032259">
    <property type="term" value="P:methylation"/>
    <property type="evidence" value="ECO:0007669"/>
    <property type="project" value="UniProtKB-KW"/>
</dbReference>
<dbReference type="EC" id="2.1.1.72" evidence="2"/>
<dbReference type="Proteomes" id="UP000254133">
    <property type="component" value="Unassembled WGS sequence"/>
</dbReference>
<evidence type="ECO:0000256" key="4">
    <source>
        <dbReference type="ARBA" id="ARBA00022679"/>
    </source>
</evidence>
<organism evidence="9 10">
    <name type="scientific">Moraxella bovis</name>
    <dbReference type="NCBI Taxonomy" id="476"/>
    <lineage>
        <taxon>Bacteria</taxon>
        <taxon>Pseudomonadati</taxon>
        <taxon>Pseudomonadota</taxon>
        <taxon>Gammaproteobacteria</taxon>
        <taxon>Moraxellales</taxon>
        <taxon>Moraxellaceae</taxon>
        <taxon>Moraxella</taxon>
    </lineage>
</organism>
<evidence type="ECO:0000256" key="6">
    <source>
        <dbReference type="ARBA" id="ARBA00022747"/>
    </source>
</evidence>
<keyword evidence="4 9" id="KW-0808">Transferase</keyword>
<dbReference type="AlphaFoldDB" id="A0A378PQN4"/>
<evidence type="ECO:0000313" key="10">
    <source>
        <dbReference type="Proteomes" id="UP000254133"/>
    </source>
</evidence>
<dbReference type="RefSeq" id="WP_264676099.1">
    <property type="nucleotide sequence ID" value="NZ_CP030241.1"/>
</dbReference>